<proteinExistence type="predicted"/>
<evidence type="ECO:0000256" key="1">
    <source>
        <dbReference type="SAM" id="Phobius"/>
    </source>
</evidence>
<name>A0A7S3LF98_9STRA</name>
<protein>
    <recommendedName>
        <fullName evidence="3">PNPLA domain-containing protein</fullName>
    </recommendedName>
</protein>
<gene>
    <name evidence="2" type="ORF">ACOF00016_LOCUS18335</name>
</gene>
<sequence>MVSVPHRQICSWRHSLRGALVAIVVGCLSFLLYPNYQTLALARPIAGENSVYVPGAGFSGFWYHLGLFKSISTLDEYDYFCYSSGCLSIVLGFLNTDVEYAYDVCRDIQIAWSQGRMSSYEIIDEFLERLLPAEEKLFSSLFPRLNIISTSLDSGVEIRQAKNRTELLSYLRRTTRIPLLTGRAWLKDAGQRYVDGGFSRMFHPPCRWTVEIPVTWSTYIHSLNPGVSKERVFEFVELGLSGPNPFLVGSSKC</sequence>
<feature type="transmembrane region" description="Helical" evidence="1">
    <location>
        <begin position="16"/>
        <end position="36"/>
    </location>
</feature>
<dbReference type="EMBL" id="HBIM01024708">
    <property type="protein sequence ID" value="CAE0421698.1"/>
    <property type="molecule type" value="Transcribed_RNA"/>
</dbReference>
<evidence type="ECO:0000313" key="2">
    <source>
        <dbReference type="EMBL" id="CAE0421698.1"/>
    </source>
</evidence>
<organism evidence="2">
    <name type="scientific">Amphora coffeiformis</name>
    <dbReference type="NCBI Taxonomy" id="265554"/>
    <lineage>
        <taxon>Eukaryota</taxon>
        <taxon>Sar</taxon>
        <taxon>Stramenopiles</taxon>
        <taxon>Ochrophyta</taxon>
        <taxon>Bacillariophyta</taxon>
        <taxon>Bacillariophyceae</taxon>
        <taxon>Bacillariophycidae</taxon>
        <taxon>Thalassiophysales</taxon>
        <taxon>Catenulaceae</taxon>
        <taxon>Amphora</taxon>
    </lineage>
</organism>
<dbReference type="AlphaFoldDB" id="A0A7S3LF98"/>
<keyword evidence="1" id="KW-0812">Transmembrane</keyword>
<dbReference type="SUPFAM" id="SSF52151">
    <property type="entry name" value="FabD/lysophospholipase-like"/>
    <property type="match status" value="1"/>
</dbReference>
<keyword evidence="1" id="KW-0472">Membrane</keyword>
<reference evidence="2" key="1">
    <citation type="submission" date="2021-01" db="EMBL/GenBank/DDBJ databases">
        <authorList>
            <person name="Corre E."/>
            <person name="Pelletier E."/>
            <person name="Niang G."/>
            <person name="Scheremetjew M."/>
            <person name="Finn R."/>
            <person name="Kale V."/>
            <person name="Holt S."/>
            <person name="Cochrane G."/>
            <person name="Meng A."/>
            <person name="Brown T."/>
            <person name="Cohen L."/>
        </authorList>
    </citation>
    <scope>NUCLEOTIDE SEQUENCE</scope>
    <source>
        <strain evidence="2">CCMP127</strain>
    </source>
</reference>
<accession>A0A7S3LF98</accession>
<evidence type="ECO:0008006" key="3">
    <source>
        <dbReference type="Google" id="ProtNLM"/>
    </source>
</evidence>
<dbReference type="InterPro" id="IPR016035">
    <property type="entry name" value="Acyl_Trfase/lysoPLipase"/>
</dbReference>
<keyword evidence="1" id="KW-1133">Transmembrane helix</keyword>